<dbReference type="STRING" id="1931241.BVH74_06410"/>
<proteinExistence type="inferred from homology"/>
<dbReference type="EMBL" id="CP020100">
    <property type="protein sequence ID" value="AQZ94409.1"/>
    <property type="molecule type" value="Genomic_DNA"/>
</dbReference>
<accession>A0A1V0B392</accession>
<name>A0A1V0B392_9GAMM</name>
<dbReference type="Pfam" id="PF02639">
    <property type="entry name" value="DUF188"/>
    <property type="match status" value="1"/>
</dbReference>
<reference evidence="3 4" key="1">
    <citation type="submission" date="2017-03" db="EMBL/GenBank/DDBJ databases">
        <title>Complete genome sequence of the novel DNRA strain Pseudomonas sp. S-6-2 isolated from Chinese polluted river sediment. Journal of Biotechnology.</title>
        <authorList>
            <person name="Li J."/>
            <person name="Xiang F."/>
            <person name="Wang L."/>
            <person name="Xi L."/>
            <person name="Liu J."/>
        </authorList>
    </citation>
    <scope>NUCLEOTIDE SEQUENCE [LARGE SCALE GENOMIC DNA]</scope>
    <source>
        <strain evidence="3 4">S-6-2</strain>
    </source>
</reference>
<dbReference type="InterPro" id="IPR003791">
    <property type="entry name" value="UPF0178"/>
</dbReference>
<dbReference type="HAMAP" id="MF_00489">
    <property type="entry name" value="UPF0178"/>
    <property type="match status" value="1"/>
</dbReference>
<gene>
    <name evidence="3" type="ORF">BVH74_06410</name>
</gene>
<dbReference type="CDD" id="cd18720">
    <property type="entry name" value="PIN_YqxD-like"/>
    <property type="match status" value="1"/>
</dbReference>
<dbReference type="Proteomes" id="UP000243488">
    <property type="component" value="Chromosome"/>
</dbReference>
<dbReference type="RefSeq" id="WP_080049262.1">
    <property type="nucleotide sequence ID" value="NZ_CP020100.1"/>
</dbReference>
<evidence type="ECO:0000313" key="4">
    <source>
        <dbReference type="Proteomes" id="UP000243488"/>
    </source>
</evidence>
<sequence>MTLWIDADACPRPIREVVMRAAKRRQLALVLVANSSLGLPPAPGMRQVVVPGGADAADHYIIEHANAGDLVVTADIPLADGLVRRGITAINPRGQVYDKASIGERLAVRNLMDELRGAGLAGRGGPAPFSEKDKQSFANALDRLLAKGLGASTPR</sequence>
<dbReference type="NCBIfam" id="NF001095">
    <property type="entry name" value="PRK00124.1"/>
    <property type="match status" value="1"/>
</dbReference>
<evidence type="ECO:0000313" key="3">
    <source>
        <dbReference type="EMBL" id="AQZ94409.1"/>
    </source>
</evidence>
<evidence type="ECO:0000256" key="1">
    <source>
        <dbReference type="ARBA" id="ARBA00008522"/>
    </source>
</evidence>
<keyword evidence="4" id="KW-1185">Reference proteome</keyword>
<comment type="similarity">
    <text evidence="1 2">Belongs to the UPF0178 family.</text>
</comment>
<dbReference type="KEGG" id="ppha:BVH74_06410"/>
<dbReference type="AlphaFoldDB" id="A0A1V0B392"/>
<dbReference type="PANTHER" id="PTHR35146">
    <property type="entry name" value="UPF0178 PROTEIN YAII"/>
    <property type="match status" value="1"/>
</dbReference>
<protein>
    <recommendedName>
        <fullName evidence="2">UPF0178 protein BVH74_06410</fullName>
    </recommendedName>
</protein>
<dbReference type="PANTHER" id="PTHR35146:SF1">
    <property type="entry name" value="UPF0178 PROTEIN YAII"/>
    <property type="match status" value="1"/>
</dbReference>
<evidence type="ECO:0000256" key="2">
    <source>
        <dbReference type="HAMAP-Rule" id="MF_00489"/>
    </source>
</evidence>
<organism evidence="3 4">
    <name type="scientific">Halopseudomonas phragmitis</name>
    <dbReference type="NCBI Taxonomy" id="1931241"/>
    <lineage>
        <taxon>Bacteria</taxon>
        <taxon>Pseudomonadati</taxon>
        <taxon>Pseudomonadota</taxon>
        <taxon>Gammaproteobacteria</taxon>
        <taxon>Pseudomonadales</taxon>
        <taxon>Pseudomonadaceae</taxon>
        <taxon>Halopseudomonas</taxon>
    </lineage>
</organism>